<organism evidence="2 3">
    <name type="scientific">Karstenula rhodostoma CBS 690.94</name>
    <dbReference type="NCBI Taxonomy" id="1392251"/>
    <lineage>
        <taxon>Eukaryota</taxon>
        <taxon>Fungi</taxon>
        <taxon>Dikarya</taxon>
        <taxon>Ascomycota</taxon>
        <taxon>Pezizomycotina</taxon>
        <taxon>Dothideomycetes</taxon>
        <taxon>Pleosporomycetidae</taxon>
        <taxon>Pleosporales</taxon>
        <taxon>Massarineae</taxon>
        <taxon>Didymosphaeriaceae</taxon>
        <taxon>Karstenula</taxon>
    </lineage>
</organism>
<dbReference type="EMBL" id="MU001498">
    <property type="protein sequence ID" value="KAF2446511.1"/>
    <property type="molecule type" value="Genomic_DNA"/>
</dbReference>
<gene>
    <name evidence="2" type="ORF">P171DRAFT_261195</name>
</gene>
<feature type="region of interest" description="Disordered" evidence="1">
    <location>
        <begin position="160"/>
        <end position="195"/>
    </location>
</feature>
<sequence length="262" mass="29851">MPPRKSQEHKILQKKLGYNAHLLQHIPRSLELEPYEGDLRLPGYHTALSNEMLRVGTEVTDEDQVKVYALPVKNDKVRKTIYRTLHMDSGTWSSFVIRDRWSSLVLRDELKDANLTEDQFAAVVKMVFTEKGTVDQHEVPFSDAFIRDLVRACQQLQHATELAARPPTPGASSASAEKPLGTRGKKRGAPAAEKDTELLADWRRVRAKVDTEKLTLSEKIQHREQLNLDIEEQRTKLDSAEAELVDVEDRMRKGEADGPRKH</sequence>
<evidence type="ECO:0000313" key="3">
    <source>
        <dbReference type="Proteomes" id="UP000799764"/>
    </source>
</evidence>
<proteinExistence type="predicted"/>
<evidence type="ECO:0000313" key="2">
    <source>
        <dbReference type="EMBL" id="KAF2446511.1"/>
    </source>
</evidence>
<dbReference type="Proteomes" id="UP000799764">
    <property type="component" value="Unassembled WGS sequence"/>
</dbReference>
<evidence type="ECO:0000256" key="1">
    <source>
        <dbReference type="SAM" id="MobiDB-lite"/>
    </source>
</evidence>
<feature type="compositionally biased region" description="Basic and acidic residues" evidence="1">
    <location>
        <begin position="247"/>
        <end position="262"/>
    </location>
</feature>
<dbReference type="AlphaFoldDB" id="A0A9P4UDM8"/>
<protein>
    <submittedName>
        <fullName evidence="2">Uncharacterized protein</fullName>
    </submittedName>
</protein>
<comment type="caution">
    <text evidence="2">The sequence shown here is derived from an EMBL/GenBank/DDBJ whole genome shotgun (WGS) entry which is preliminary data.</text>
</comment>
<reference evidence="2" key="1">
    <citation type="journal article" date="2020" name="Stud. Mycol.">
        <title>101 Dothideomycetes genomes: a test case for predicting lifestyles and emergence of pathogens.</title>
        <authorList>
            <person name="Haridas S."/>
            <person name="Albert R."/>
            <person name="Binder M."/>
            <person name="Bloem J."/>
            <person name="Labutti K."/>
            <person name="Salamov A."/>
            <person name="Andreopoulos B."/>
            <person name="Baker S."/>
            <person name="Barry K."/>
            <person name="Bills G."/>
            <person name="Bluhm B."/>
            <person name="Cannon C."/>
            <person name="Castanera R."/>
            <person name="Culley D."/>
            <person name="Daum C."/>
            <person name="Ezra D."/>
            <person name="Gonzalez J."/>
            <person name="Henrissat B."/>
            <person name="Kuo A."/>
            <person name="Liang C."/>
            <person name="Lipzen A."/>
            <person name="Lutzoni F."/>
            <person name="Magnuson J."/>
            <person name="Mondo S."/>
            <person name="Nolan M."/>
            <person name="Ohm R."/>
            <person name="Pangilinan J."/>
            <person name="Park H.-J."/>
            <person name="Ramirez L."/>
            <person name="Alfaro M."/>
            <person name="Sun H."/>
            <person name="Tritt A."/>
            <person name="Yoshinaga Y."/>
            <person name="Zwiers L.-H."/>
            <person name="Turgeon B."/>
            <person name="Goodwin S."/>
            <person name="Spatafora J."/>
            <person name="Crous P."/>
            <person name="Grigoriev I."/>
        </authorList>
    </citation>
    <scope>NUCLEOTIDE SEQUENCE</scope>
    <source>
        <strain evidence="2">CBS 690.94</strain>
    </source>
</reference>
<feature type="region of interest" description="Disordered" evidence="1">
    <location>
        <begin position="234"/>
        <end position="262"/>
    </location>
</feature>
<accession>A0A9P4UDM8</accession>
<name>A0A9P4UDM8_9PLEO</name>
<keyword evidence="3" id="KW-1185">Reference proteome</keyword>